<feature type="chain" id="PRO_5040775268" evidence="2">
    <location>
        <begin position="21"/>
        <end position="129"/>
    </location>
</feature>
<comment type="caution">
    <text evidence="3">The sequence shown here is derived from an EMBL/GenBank/DDBJ whole genome shotgun (WGS) entry which is preliminary data.</text>
</comment>
<feature type="region of interest" description="Disordered" evidence="1">
    <location>
        <begin position="104"/>
        <end position="129"/>
    </location>
</feature>
<dbReference type="AlphaFoldDB" id="A0A9X9XEW9"/>
<dbReference type="RefSeq" id="WP_211847789.1">
    <property type="nucleotide sequence ID" value="NZ_JAAEDL010000017.1"/>
</dbReference>
<evidence type="ECO:0000256" key="2">
    <source>
        <dbReference type="SAM" id="SignalP"/>
    </source>
</evidence>
<evidence type="ECO:0000313" key="3">
    <source>
        <dbReference type="EMBL" id="MBR0682255.1"/>
    </source>
</evidence>
<keyword evidence="4" id="KW-1185">Reference proteome</keyword>
<accession>A0A9X9XEW9</accession>
<name>A0A9X9XEW9_9PROT</name>
<evidence type="ECO:0000256" key="1">
    <source>
        <dbReference type="SAM" id="MobiDB-lite"/>
    </source>
</evidence>
<sequence length="129" mass="13178">MRRPLLAAALLAAIASPALAQRQGSYAVDGQAPNGQRYDGIATLAPTGQNTWQVTWRVGQDTANGVGLLIPEGPLFVVGYVMAGQEVGVVAYAVEPDGRLRGTWTQGVGGGTGFETLTPSGSGGAAPRK</sequence>
<feature type="signal peptide" evidence="2">
    <location>
        <begin position="1"/>
        <end position="20"/>
    </location>
</feature>
<dbReference type="EMBL" id="JAAEDL010000017">
    <property type="protein sequence ID" value="MBR0682255.1"/>
    <property type="molecule type" value="Genomic_DNA"/>
</dbReference>
<reference evidence="3" key="1">
    <citation type="submission" date="2020-01" db="EMBL/GenBank/DDBJ databases">
        <authorList>
            <person name="Rat A."/>
        </authorList>
    </citation>
    <scope>NUCLEOTIDE SEQUENCE</scope>
    <source>
        <strain evidence="3">LMG 31228</strain>
    </source>
</reference>
<keyword evidence="2" id="KW-0732">Signal</keyword>
<proteinExistence type="predicted"/>
<dbReference type="Proteomes" id="UP001138709">
    <property type="component" value="Unassembled WGS sequence"/>
</dbReference>
<protein>
    <submittedName>
        <fullName evidence="3">Uncharacterized protein</fullName>
    </submittedName>
</protein>
<reference evidence="3" key="2">
    <citation type="journal article" date="2021" name="Syst. Appl. Microbiol.">
        <title>Roseomonas hellenica sp. nov., isolated from roots of wild-growing Alkanna tinctoria.</title>
        <authorList>
            <person name="Rat A."/>
            <person name="Naranjo H.D."/>
            <person name="Lebbe L."/>
            <person name="Cnockaert M."/>
            <person name="Krigas N."/>
            <person name="Grigoriadou K."/>
            <person name="Maloupa E."/>
            <person name="Willems A."/>
        </authorList>
    </citation>
    <scope>NUCLEOTIDE SEQUENCE</scope>
    <source>
        <strain evidence="3">LMG 31228</strain>
    </source>
</reference>
<gene>
    <name evidence="3" type="ORF">GXW74_17320</name>
</gene>
<organism evidence="3 4">
    <name type="scientific">Neoroseomonas eburnea</name>
    <dbReference type="NCBI Taxonomy" id="1346889"/>
    <lineage>
        <taxon>Bacteria</taxon>
        <taxon>Pseudomonadati</taxon>
        <taxon>Pseudomonadota</taxon>
        <taxon>Alphaproteobacteria</taxon>
        <taxon>Acetobacterales</taxon>
        <taxon>Acetobacteraceae</taxon>
        <taxon>Neoroseomonas</taxon>
    </lineage>
</organism>
<evidence type="ECO:0000313" key="4">
    <source>
        <dbReference type="Proteomes" id="UP001138709"/>
    </source>
</evidence>